<reference evidence="1 2" key="1">
    <citation type="submission" date="2018-08" db="EMBL/GenBank/DDBJ databases">
        <title>Muricauda nanhaiensis sp. nov., isolated from seawater of the South China Sea.</title>
        <authorList>
            <person name="Dang Y."/>
        </authorList>
    </citation>
    <scope>NUCLEOTIDE SEQUENCE [LARGE SCALE GENOMIC DNA]</scope>
    <source>
        <strain evidence="1 2">SM1704</strain>
    </source>
</reference>
<name>A0A371JLB5_9FLAO</name>
<gene>
    <name evidence="1" type="ORF">DX873_17575</name>
</gene>
<keyword evidence="2" id="KW-1185">Reference proteome</keyword>
<evidence type="ECO:0000313" key="2">
    <source>
        <dbReference type="Proteomes" id="UP000261828"/>
    </source>
</evidence>
<evidence type="ECO:0000313" key="1">
    <source>
        <dbReference type="EMBL" id="RDY57709.1"/>
    </source>
</evidence>
<dbReference type="AlphaFoldDB" id="A0A371JLB5"/>
<organism evidence="1 2">
    <name type="scientific">Flagellimonas nanhaiensis</name>
    <dbReference type="NCBI Taxonomy" id="2292706"/>
    <lineage>
        <taxon>Bacteria</taxon>
        <taxon>Pseudomonadati</taxon>
        <taxon>Bacteroidota</taxon>
        <taxon>Flavobacteriia</taxon>
        <taxon>Flavobacteriales</taxon>
        <taxon>Flavobacteriaceae</taxon>
        <taxon>Flagellimonas</taxon>
    </lineage>
</organism>
<sequence length="211" mass="23764">MFVSWKIIQIESMPIITEEIPKQGFEIVGEQIGAILTMELAYQRTLKSLSDNFESFYERKTPYDKSEGVMVSVLYDNTNYDNRTQSNSNGPSTFHIDVYGSSPSKPNERGDGLAAALVKQYLGMIRYILSSTKYKSLLLPPNTIGGTYVDSIQMYDTENNQDAKNIRMGRIAFVVKLYETQALWEATVLTGNVTGVKLEDADSGYKYELTN</sequence>
<protein>
    <submittedName>
        <fullName evidence="1">Uncharacterized protein</fullName>
    </submittedName>
</protein>
<proteinExistence type="predicted"/>
<comment type="caution">
    <text evidence="1">The sequence shown here is derived from an EMBL/GenBank/DDBJ whole genome shotgun (WGS) entry which is preliminary data.</text>
</comment>
<dbReference type="Proteomes" id="UP000261828">
    <property type="component" value="Unassembled WGS sequence"/>
</dbReference>
<accession>A0A371JLB5</accession>
<dbReference type="EMBL" id="QTJX01000007">
    <property type="protein sequence ID" value="RDY57709.1"/>
    <property type="molecule type" value="Genomic_DNA"/>
</dbReference>